<evidence type="ECO:0000256" key="2">
    <source>
        <dbReference type="ARBA" id="ARBA00022679"/>
    </source>
</evidence>
<name>A0ABP4ITJ3_9PSEU</name>
<comment type="caution">
    <text evidence="8">The sequence shown here is derived from an EMBL/GenBank/DDBJ whole genome shotgun (WGS) entry which is preliminary data.</text>
</comment>
<evidence type="ECO:0000313" key="8">
    <source>
        <dbReference type="EMBL" id="GAA1394882.1"/>
    </source>
</evidence>
<keyword evidence="5" id="KW-0067">ATP-binding</keyword>
<dbReference type="Proteomes" id="UP001501414">
    <property type="component" value="Unassembled WGS sequence"/>
</dbReference>
<comment type="similarity">
    <text evidence="1 6">Belongs to the carbohydrate kinase PfkB family.</text>
</comment>
<dbReference type="GO" id="GO:0016301">
    <property type="term" value="F:kinase activity"/>
    <property type="evidence" value="ECO:0007669"/>
    <property type="project" value="UniProtKB-KW"/>
</dbReference>
<keyword evidence="9" id="KW-1185">Reference proteome</keyword>
<organism evidence="8 9">
    <name type="scientific">Pseudonocardia kongjuensis</name>
    <dbReference type="NCBI Taxonomy" id="102227"/>
    <lineage>
        <taxon>Bacteria</taxon>
        <taxon>Bacillati</taxon>
        <taxon>Actinomycetota</taxon>
        <taxon>Actinomycetes</taxon>
        <taxon>Pseudonocardiales</taxon>
        <taxon>Pseudonocardiaceae</taxon>
        <taxon>Pseudonocardia</taxon>
    </lineage>
</organism>
<dbReference type="SUPFAM" id="SSF53613">
    <property type="entry name" value="Ribokinase-like"/>
    <property type="match status" value="1"/>
</dbReference>
<keyword evidence="2 6" id="KW-0808">Transferase</keyword>
<protein>
    <submittedName>
        <fullName evidence="8">Sugar kinase</fullName>
    </submittedName>
</protein>
<evidence type="ECO:0000256" key="1">
    <source>
        <dbReference type="ARBA" id="ARBA00010688"/>
    </source>
</evidence>
<dbReference type="PANTHER" id="PTHR43085">
    <property type="entry name" value="HEXOKINASE FAMILY MEMBER"/>
    <property type="match status" value="1"/>
</dbReference>
<accession>A0ABP4ITJ3</accession>
<evidence type="ECO:0000259" key="7">
    <source>
        <dbReference type="Pfam" id="PF00294"/>
    </source>
</evidence>
<dbReference type="InterPro" id="IPR002173">
    <property type="entry name" value="Carboh/pur_kinase_PfkB_CS"/>
</dbReference>
<dbReference type="EMBL" id="BAAAJK010000027">
    <property type="protein sequence ID" value="GAA1394882.1"/>
    <property type="molecule type" value="Genomic_DNA"/>
</dbReference>
<dbReference type="Pfam" id="PF00294">
    <property type="entry name" value="PfkB"/>
    <property type="match status" value="1"/>
</dbReference>
<evidence type="ECO:0000256" key="4">
    <source>
        <dbReference type="ARBA" id="ARBA00022777"/>
    </source>
</evidence>
<evidence type="ECO:0000256" key="3">
    <source>
        <dbReference type="ARBA" id="ARBA00022741"/>
    </source>
</evidence>
<dbReference type="InterPro" id="IPR029056">
    <property type="entry name" value="Ribokinase-like"/>
</dbReference>
<dbReference type="InterPro" id="IPR011611">
    <property type="entry name" value="PfkB_dom"/>
</dbReference>
<dbReference type="PRINTS" id="PR00990">
    <property type="entry name" value="RIBOKINASE"/>
</dbReference>
<keyword evidence="3" id="KW-0547">Nucleotide-binding</keyword>
<dbReference type="CDD" id="cd01166">
    <property type="entry name" value="KdgK"/>
    <property type="match status" value="1"/>
</dbReference>
<dbReference type="InterPro" id="IPR002139">
    <property type="entry name" value="Ribo/fructo_kinase"/>
</dbReference>
<dbReference type="Gene3D" id="3.40.1190.20">
    <property type="match status" value="1"/>
</dbReference>
<evidence type="ECO:0000313" key="9">
    <source>
        <dbReference type="Proteomes" id="UP001501414"/>
    </source>
</evidence>
<keyword evidence="4 6" id="KW-0418">Kinase</keyword>
<dbReference type="PANTHER" id="PTHR43085:SF1">
    <property type="entry name" value="PSEUDOURIDINE KINASE-RELATED"/>
    <property type="match status" value="1"/>
</dbReference>
<reference evidence="9" key="1">
    <citation type="journal article" date="2019" name="Int. J. Syst. Evol. Microbiol.">
        <title>The Global Catalogue of Microorganisms (GCM) 10K type strain sequencing project: providing services to taxonomists for standard genome sequencing and annotation.</title>
        <authorList>
            <consortium name="The Broad Institute Genomics Platform"/>
            <consortium name="The Broad Institute Genome Sequencing Center for Infectious Disease"/>
            <person name="Wu L."/>
            <person name="Ma J."/>
        </authorList>
    </citation>
    <scope>NUCLEOTIDE SEQUENCE [LARGE SCALE GENOMIC DNA]</scope>
    <source>
        <strain evidence="9">JCM 11896</strain>
    </source>
</reference>
<sequence>MGTAPRAVCLGETMGLLAATSVGRLAHVGEMALGIGGAESNVAIALSRLGVPTAWTGRLGADAIGDRVARELTAERIAVHAVRDPDAPTGLMLKERLPGGRIKVWYYRSHAAGSRLVAADVDDDLIAAAELLHVTGISPALGPGPGAAAAHAVAVARAAGTTVSVDVNHRSALWSDDAAAPALRTLAASADVLFAGDDEARLVLGSTETDPETLARGLAGLGPSEVVVKLGADGALALVRDGRASAGVGAAGTAGAAGGSATSGGWTVLSEPAVPVEVVDPVGAGDAFVGAYLAERLAGRDPAARLRTAVAAGALMCTVPGDWEALPDRSDLAAMTGPDVSR</sequence>
<dbReference type="RefSeq" id="WP_344025448.1">
    <property type="nucleotide sequence ID" value="NZ_BAAAJK010000027.1"/>
</dbReference>
<gene>
    <name evidence="8" type="ORF">GCM10009613_43700</name>
</gene>
<proteinExistence type="inferred from homology"/>
<dbReference type="PROSITE" id="PS00584">
    <property type="entry name" value="PFKB_KINASES_2"/>
    <property type="match status" value="1"/>
</dbReference>
<evidence type="ECO:0000256" key="6">
    <source>
        <dbReference type="RuleBase" id="RU003704"/>
    </source>
</evidence>
<dbReference type="InterPro" id="IPR050306">
    <property type="entry name" value="PfkB_Carbo_kinase"/>
</dbReference>
<feature type="domain" description="Carbohydrate kinase PfkB" evidence="7">
    <location>
        <begin position="6"/>
        <end position="327"/>
    </location>
</feature>
<evidence type="ECO:0000256" key="5">
    <source>
        <dbReference type="ARBA" id="ARBA00022840"/>
    </source>
</evidence>